<feature type="compositionally biased region" description="Basic and acidic residues" evidence="2">
    <location>
        <begin position="357"/>
        <end position="383"/>
    </location>
</feature>
<dbReference type="EMBL" id="CAJVPL010001996">
    <property type="protein sequence ID" value="CAG8595532.1"/>
    <property type="molecule type" value="Genomic_DNA"/>
</dbReference>
<name>A0A9N9GDW5_9GLOM</name>
<feature type="compositionally biased region" description="Basic and acidic residues" evidence="2">
    <location>
        <begin position="481"/>
        <end position="491"/>
    </location>
</feature>
<keyword evidence="1" id="KW-0175">Coiled coil</keyword>
<accession>A0A9N9GDW5</accession>
<dbReference type="PANTHER" id="PTHR47372:SF11">
    <property type="entry name" value="RE19971P"/>
    <property type="match status" value="1"/>
</dbReference>
<evidence type="ECO:0000313" key="3">
    <source>
        <dbReference type="EMBL" id="CAG8595532.1"/>
    </source>
</evidence>
<evidence type="ECO:0000256" key="2">
    <source>
        <dbReference type="SAM" id="MobiDB-lite"/>
    </source>
</evidence>
<protein>
    <submittedName>
        <fullName evidence="3">5008_t:CDS:1</fullName>
    </submittedName>
</protein>
<dbReference type="PANTHER" id="PTHR47372">
    <property type="entry name" value="DAUER UP-REGULATED-RELATED"/>
    <property type="match status" value="1"/>
</dbReference>
<organism evidence="3 4">
    <name type="scientific">Ambispora gerdemannii</name>
    <dbReference type="NCBI Taxonomy" id="144530"/>
    <lineage>
        <taxon>Eukaryota</taxon>
        <taxon>Fungi</taxon>
        <taxon>Fungi incertae sedis</taxon>
        <taxon>Mucoromycota</taxon>
        <taxon>Glomeromycotina</taxon>
        <taxon>Glomeromycetes</taxon>
        <taxon>Archaeosporales</taxon>
        <taxon>Ambisporaceae</taxon>
        <taxon>Ambispora</taxon>
    </lineage>
</organism>
<reference evidence="3" key="1">
    <citation type="submission" date="2021-06" db="EMBL/GenBank/DDBJ databases">
        <authorList>
            <person name="Kallberg Y."/>
            <person name="Tangrot J."/>
            <person name="Rosling A."/>
        </authorList>
    </citation>
    <scope>NUCLEOTIDE SEQUENCE</scope>
    <source>
        <strain evidence="3">MT106</strain>
    </source>
</reference>
<feature type="coiled-coil region" evidence="1">
    <location>
        <begin position="274"/>
        <end position="327"/>
    </location>
</feature>
<dbReference type="SUPFAM" id="SSF58113">
    <property type="entry name" value="Apolipoprotein A-I"/>
    <property type="match status" value="1"/>
</dbReference>
<proteinExistence type="predicted"/>
<sequence>MKLNPLYRHRLYQNCRYFHHNNLLSSIATKSSVLNNKKTQRFFGSKSALHEGNKGYDHLEEQHDKQSNAPFYTFGPKDEEALGIGRTHDKPLTEGHTVNKAHEFLTKDDLASQQQKDIPDDKKMSSTASLPDTLNDAKNVTKSIVDTFYNAAAKIMRPEGPDTQAVSAAKAIKGRADYLREKSDDVQNKAQKMDSNEDILGGSKQIMEHVQGKGQQLKDGVVNKLNINNTATVKDKGEQVKETIKDKGTQLKDTVQDKAQYLKETVQDKALYLKETVQDKAQQLKETVQDKAQQLKETVTGTVGEAKETIQDKSQQLKETVGETKENVMEKGKETVTGTVGEAKETIQDKSQQLKETVGETKESVMEKGKEVGEKFQEKGKEAKENIQEMGKEARENIMEKGKEKFQEKGKEAKENIQEIGKEARENIQEKGQHAKKAIQDNTQQAKKSEELNANIGMQDQVGQLDVSQTSQSAAEEEQQSEVKKYGKGDPRLTNVKPNDQLPDSPLKELRKVGEATGFQ</sequence>
<evidence type="ECO:0000256" key="1">
    <source>
        <dbReference type="SAM" id="Coils"/>
    </source>
</evidence>
<dbReference type="AlphaFoldDB" id="A0A9N9GDW5"/>
<feature type="region of interest" description="Disordered" evidence="2">
    <location>
        <begin position="428"/>
        <end position="448"/>
    </location>
</feature>
<dbReference type="OrthoDB" id="20872at2759"/>
<dbReference type="Proteomes" id="UP000789831">
    <property type="component" value="Unassembled WGS sequence"/>
</dbReference>
<evidence type="ECO:0000313" key="4">
    <source>
        <dbReference type="Proteomes" id="UP000789831"/>
    </source>
</evidence>
<dbReference type="Gene3D" id="1.20.120.20">
    <property type="entry name" value="Apolipoprotein"/>
    <property type="match status" value="2"/>
</dbReference>
<comment type="caution">
    <text evidence="3">The sequence shown here is derived from an EMBL/GenBank/DDBJ whole genome shotgun (WGS) entry which is preliminary data.</text>
</comment>
<keyword evidence="4" id="KW-1185">Reference proteome</keyword>
<gene>
    <name evidence="3" type="ORF">AGERDE_LOCUS8831</name>
</gene>
<feature type="region of interest" description="Disordered" evidence="2">
    <location>
        <begin position="107"/>
        <end position="130"/>
    </location>
</feature>
<feature type="region of interest" description="Disordered" evidence="2">
    <location>
        <begin position="464"/>
        <end position="520"/>
    </location>
</feature>
<feature type="region of interest" description="Disordered" evidence="2">
    <location>
        <begin position="349"/>
        <end position="383"/>
    </location>
</feature>